<accession>A0A8T2MUU8</accession>
<dbReference type="SUPFAM" id="SSF56436">
    <property type="entry name" value="C-type lectin-like"/>
    <property type="match status" value="1"/>
</dbReference>
<dbReference type="GO" id="GO:0030246">
    <property type="term" value="F:carbohydrate binding"/>
    <property type="evidence" value="ECO:0007669"/>
    <property type="project" value="UniProtKB-KW"/>
</dbReference>
<gene>
    <name evidence="5" type="ORF">JZ751_015813</name>
</gene>
<dbReference type="InterPro" id="IPR016186">
    <property type="entry name" value="C-type_lectin-like/link_sf"/>
</dbReference>
<reference evidence="5" key="1">
    <citation type="thesis" date="2021" institute="BYU ScholarsArchive" country="Provo, UT, USA">
        <title>Applications of and Algorithms for Genome Assembly and Genomic Analyses with an Emphasis on Marine Teleosts.</title>
        <authorList>
            <person name="Pickett B.D."/>
        </authorList>
    </citation>
    <scope>NUCLEOTIDE SEQUENCE</scope>
    <source>
        <strain evidence="5">HI-2016</strain>
    </source>
</reference>
<evidence type="ECO:0000313" key="6">
    <source>
        <dbReference type="Proteomes" id="UP000824540"/>
    </source>
</evidence>
<evidence type="ECO:0000256" key="4">
    <source>
        <dbReference type="SAM" id="MobiDB-lite"/>
    </source>
</evidence>
<sequence>MSCRSPGSWFRYEAGPGSWFWYELQGPWVMVQDDDVTYSEVRIRDSAPPPAENSNGPADTGDQSCSEIRRNYSSLTEENAKLQRDYSTLTEENAKLQRDYSTLNNNVSMCTKKLQEEKSHILSALAKKIAYLQKYCNNQSGVLVCNSCPEGWKLWRSKCYYFSTDWKTWRESHKYCTQQGADLVIIESKEEQIWCELSSCVTTWAILCPHFKAPCGTELPPAANAWWKGLCALVPGGTSHPHPGPVLGIQQI</sequence>
<dbReference type="PANTHER" id="PTHR46746:SF9">
    <property type="entry name" value="CD209 ANTIGEN-LIKE PROTEIN C-LIKE"/>
    <property type="match status" value="1"/>
</dbReference>
<name>A0A8T2MUU8_9TELE</name>
<dbReference type="Proteomes" id="UP000824540">
    <property type="component" value="Unassembled WGS sequence"/>
</dbReference>
<evidence type="ECO:0000256" key="3">
    <source>
        <dbReference type="SAM" id="Coils"/>
    </source>
</evidence>
<feature type="coiled-coil region" evidence="3">
    <location>
        <begin position="65"/>
        <end position="106"/>
    </location>
</feature>
<dbReference type="Gene3D" id="1.20.5.400">
    <property type="match status" value="1"/>
</dbReference>
<comment type="caution">
    <text evidence="5">The sequence shown here is derived from an EMBL/GenBank/DDBJ whole genome shotgun (WGS) entry which is preliminary data.</text>
</comment>
<protein>
    <submittedName>
        <fullName evidence="5">Uncharacterized protein</fullName>
    </submittedName>
</protein>
<evidence type="ECO:0000256" key="1">
    <source>
        <dbReference type="ARBA" id="ARBA00022734"/>
    </source>
</evidence>
<dbReference type="AlphaFoldDB" id="A0A8T2MUU8"/>
<proteinExistence type="predicted"/>
<keyword evidence="2" id="KW-1015">Disulfide bond</keyword>
<keyword evidence="1" id="KW-0430">Lectin</keyword>
<feature type="region of interest" description="Disordered" evidence="4">
    <location>
        <begin position="45"/>
        <end position="65"/>
    </location>
</feature>
<dbReference type="EMBL" id="JAFBMS010000255">
    <property type="protein sequence ID" value="KAG9332129.1"/>
    <property type="molecule type" value="Genomic_DNA"/>
</dbReference>
<evidence type="ECO:0000313" key="5">
    <source>
        <dbReference type="EMBL" id="KAG9332129.1"/>
    </source>
</evidence>
<keyword evidence="3" id="KW-0175">Coiled coil</keyword>
<dbReference type="Gene3D" id="3.10.100.10">
    <property type="entry name" value="Mannose-Binding Protein A, subunit A"/>
    <property type="match status" value="1"/>
</dbReference>
<dbReference type="PANTHER" id="PTHR46746">
    <property type="entry name" value="KILLER CELL LECTIN-LIKE RECEPTOR SUBFAMILY F MEMBER 2"/>
    <property type="match status" value="1"/>
</dbReference>
<dbReference type="OrthoDB" id="6337382at2759"/>
<feature type="compositionally biased region" description="Polar residues" evidence="4">
    <location>
        <begin position="52"/>
        <end position="65"/>
    </location>
</feature>
<dbReference type="InterPro" id="IPR051379">
    <property type="entry name" value="C-type_Lectin_Receptor_IMM"/>
</dbReference>
<organism evidence="5 6">
    <name type="scientific">Albula glossodonta</name>
    <name type="common">roundjaw bonefish</name>
    <dbReference type="NCBI Taxonomy" id="121402"/>
    <lineage>
        <taxon>Eukaryota</taxon>
        <taxon>Metazoa</taxon>
        <taxon>Chordata</taxon>
        <taxon>Craniata</taxon>
        <taxon>Vertebrata</taxon>
        <taxon>Euteleostomi</taxon>
        <taxon>Actinopterygii</taxon>
        <taxon>Neopterygii</taxon>
        <taxon>Teleostei</taxon>
        <taxon>Albuliformes</taxon>
        <taxon>Albulidae</taxon>
        <taxon>Albula</taxon>
    </lineage>
</organism>
<dbReference type="InterPro" id="IPR016187">
    <property type="entry name" value="CTDL_fold"/>
</dbReference>
<evidence type="ECO:0000256" key="2">
    <source>
        <dbReference type="ARBA" id="ARBA00023157"/>
    </source>
</evidence>
<keyword evidence="6" id="KW-1185">Reference proteome</keyword>